<sequence>MGGLSPWHIILVAVVALLLFGPNKLPELGRGFGKMFREFKEATTGNHGTQDELQAAPEPRKEINPAEPAQATAAQAEPRQNAQQPSEQKH</sequence>
<keyword evidence="8 9" id="KW-0472">Membrane</keyword>
<comment type="function">
    <text evidence="9">Part of the twin-arginine translocation (Tat) system that transports large folded proteins containing a characteristic twin-arginine motif in their signal peptide across membranes. TatA could form the protein-conducting channel of the Tat system.</text>
</comment>
<dbReference type="NCBIfam" id="NF011430">
    <property type="entry name" value="PRK14861.1"/>
    <property type="match status" value="1"/>
</dbReference>
<comment type="similarity">
    <text evidence="9">Belongs to the TatA/E family.</text>
</comment>
<evidence type="ECO:0000256" key="3">
    <source>
        <dbReference type="ARBA" id="ARBA00022475"/>
    </source>
</evidence>
<comment type="subunit">
    <text evidence="9">Forms a complex with TatC.</text>
</comment>
<feature type="compositionally biased region" description="Polar residues" evidence="10">
    <location>
        <begin position="43"/>
        <end position="52"/>
    </location>
</feature>
<dbReference type="PANTHER" id="PTHR42982">
    <property type="entry name" value="SEC-INDEPENDENT PROTEIN TRANSLOCASE PROTEIN TATA"/>
    <property type="match status" value="1"/>
</dbReference>
<evidence type="ECO:0000256" key="2">
    <source>
        <dbReference type="ARBA" id="ARBA00022448"/>
    </source>
</evidence>
<evidence type="ECO:0000256" key="6">
    <source>
        <dbReference type="ARBA" id="ARBA00022989"/>
    </source>
</evidence>
<dbReference type="PANTHER" id="PTHR42982:SF1">
    <property type="entry name" value="SEC-INDEPENDENT PROTEIN TRANSLOCASE PROTEIN TATA"/>
    <property type="match status" value="1"/>
</dbReference>
<keyword evidence="6 9" id="KW-1133">Transmembrane helix</keyword>
<protein>
    <recommendedName>
        <fullName evidence="9">Sec-independent protein translocase protein TatA</fullName>
    </recommendedName>
</protein>
<evidence type="ECO:0000256" key="7">
    <source>
        <dbReference type="ARBA" id="ARBA00023010"/>
    </source>
</evidence>
<reference evidence="11 12" key="1">
    <citation type="submission" date="2014-12" db="EMBL/GenBank/DDBJ databases">
        <title>Draft genome sequence of Paenibacillus kamchatkensis strain B-2647.</title>
        <authorList>
            <person name="Karlyshev A.V."/>
            <person name="Kudryashova E.B."/>
        </authorList>
    </citation>
    <scope>NUCLEOTIDE SEQUENCE [LARGE SCALE GENOMIC DNA]</scope>
    <source>
        <strain evidence="11 12">VKM B-2647</strain>
    </source>
</reference>
<feature type="compositionally biased region" description="Polar residues" evidence="10">
    <location>
        <begin position="80"/>
        <end position="90"/>
    </location>
</feature>
<comment type="subcellular location">
    <subcellularLocation>
        <location evidence="1 9">Cell membrane</location>
        <topology evidence="1 9">Single-pass membrane protein</topology>
    </subcellularLocation>
</comment>
<dbReference type="HAMAP" id="MF_00236">
    <property type="entry name" value="TatA_E"/>
    <property type="match status" value="1"/>
</dbReference>
<evidence type="ECO:0000256" key="1">
    <source>
        <dbReference type="ARBA" id="ARBA00004162"/>
    </source>
</evidence>
<dbReference type="Proteomes" id="UP000031967">
    <property type="component" value="Unassembled WGS sequence"/>
</dbReference>
<dbReference type="InterPro" id="IPR006312">
    <property type="entry name" value="TatA/E"/>
</dbReference>
<name>A0ABR5ABZ4_9BACL</name>
<evidence type="ECO:0000256" key="9">
    <source>
        <dbReference type="HAMAP-Rule" id="MF_00236"/>
    </source>
</evidence>
<keyword evidence="7 9" id="KW-0811">Translocation</keyword>
<evidence type="ECO:0000256" key="5">
    <source>
        <dbReference type="ARBA" id="ARBA00022927"/>
    </source>
</evidence>
<comment type="caution">
    <text evidence="11">The sequence shown here is derived from an EMBL/GenBank/DDBJ whole genome shotgun (WGS) entry which is preliminary data.</text>
</comment>
<feature type="transmembrane region" description="Helical" evidence="9">
    <location>
        <begin position="6"/>
        <end position="25"/>
    </location>
</feature>
<keyword evidence="5 9" id="KW-0653">Protein transport</keyword>
<evidence type="ECO:0000256" key="4">
    <source>
        <dbReference type="ARBA" id="ARBA00022692"/>
    </source>
</evidence>
<keyword evidence="4 9" id="KW-0812">Transmembrane</keyword>
<accession>A0ABR5ABZ4</accession>
<dbReference type="Pfam" id="PF02416">
    <property type="entry name" value="TatA_B_E"/>
    <property type="match status" value="1"/>
</dbReference>
<keyword evidence="2 9" id="KW-0813">Transport</keyword>
<feature type="compositionally biased region" description="Low complexity" evidence="10">
    <location>
        <begin position="65"/>
        <end position="78"/>
    </location>
</feature>
<dbReference type="InterPro" id="IPR003369">
    <property type="entry name" value="TatA/B/E"/>
</dbReference>
<dbReference type="EMBL" id="JXAK01000057">
    <property type="protein sequence ID" value="KIL38580.1"/>
    <property type="molecule type" value="Genomic_DNA"/>
</dbReference>
<dbReference type="Gene3D" id="1.20.5.3310">
    <property type="match status" value="1"/>
</dbReference>
<feature type="region of interest" description="Disordered" evidence="10">
    <location>
        <begin position="41"/>
        <end position="90"/>
    </location>
</feature>
<evidence type="ECO:0000256" key="10">
    <source>
        <dbReference type="SAM" id="MobiDB-lite"/>
    </source>
</evidence>
<organism evidence="11 12">
    <name type="scientific">Gordoniibacillus kamchatkensis</name>
    <dbReference type="NCBI Taxonomy" id="1590651"/>
    <lineage>
        <taxon>Bacteria</taxon>
        <taxon>Bacillati</taxon>
        <taxon>Bacillota</taxon>
        <taxon>Bacilli</taxon>
        <taxon>Bacillales</taxon>
        <taxon>Paenibacillaceae</taxon>
        <taxon>Gordoniibacillus</taxon>
    </lineage>
</organism>
<evidence type="ECO:0000256" key="8">
    <source>
        <dbReference type="ARBA" id="ARBA00023136"/>
    </source>
</evidence>
<evidence type="ECO:0000313" key="11">
    <source>
        <dbReference type="EMBL" id="KIL38580.1"/>
    </source>
</evidence>
<keyword evidence="12" id="KW-1185">Reference proteome</keyword>
<proteinExistence type="inferred from homology"/>
<keyword evidence="3 9" id="KW-1003">Cell membrane</keyword>
<gene>
    <name evidence="9" type="primary">tatA</name>
    <name evidence="11" type="ORF">SD70_25565</name>
</gene>
<evidence type="ECO:0000313" key="12">
    <source>
        <dbReference type="Proteomes" id="UP000031967"/>
    </source>
</evidence>
<dbReference type="NCBIfam" id="TIGR01411">
    <property type="entry name" value="tatAE"/>
    <property type="match status" value="1"/>
</dbReference>
<dbReference type="RefSeq" id="WP_041050902.1">
    <property type="nucleotide sequence ID" value="NZ_JXAK01000057.1"/>
</dbReference>